<dbReference type="EMBL" id="JAYKXN010000003">
    <property type="protein sequence ID" value="KAK7300667.1"/>
    <property type="molecule type" value="Genomic_DNA"/>
</dbReference>
<keyword evidence="4" id="KW-0862">Zinc</keyword>
<feature type="compositionally biased region" description="Polar residues" evidence="6">
    <location>
        <begin position="70"/>
        <end position="89"/>
    </location>
</feature>
<comment type="caution">
    <text evidence="7">The sequence shown here is derived from an EMBL/GenBank/DDBJ whole genome shotgun (WGS) entry which is preliminary data.</text>
</comment>
<dbReference type="GO" id="GO:0008270">
    <property type="term" value="F:zinc ion binding"/>
    <property type="evidence" value="ECO:0007669"/>
    <property type="project" value="UniProtKB-KW"/>
</dbReference>
<sequence length="155" mass="17646">MDTQTKRKALSRSKLNSQKRDKFTVFPIVRYNEFRQPVCQVCNVIIVEAISAHLGSPEHLEVASNLKGNATESTQNNNAKPVTDTNSSKVEPEKPLDLACKPAECLEMPKRRTPMVHPPDFLDERELQLHATEIDSDVHSCIHICVWIDICFKRH</sequence>
<gene>
    <name evidence="7" type="ORF">RJT34_11515</name>
</gene>
<evidence type="ECO:0000256" key="3">
    <source>
        <dbReference type="ARBA" id="ARBA00022771"/>
    </source>
</evidence>
<evidence type="ECO:0000313" key="8">
    <source>
        <dbReference type="Proteomes" id="UP001359559"/>
    </source>
</evidence>
<dbReference type="GO" id="GO:0003676">
    <property type="term" value="F:nucleic acid binding"/>
    <property type="evidence" value="ECO:0007669"/>
    <property type="project" value="InterPro"/>
</dbReference>
<keyword evidence="2" id="KW-0479">Metal-binding</keyword>
<dbReference type="Proteomes" id="UP001359559">
    <property type="component" value="Unassembled WGS sequence"/>
</dbReference>
<dbReference type="GO" id="GO:0005681">
    <property type="term" value="C:spliceosomal complex"/>
    <property type="evidence" value="ECO:0007669"/>
    <property type="project" value="InterPro"/>
</dbReference>
<keyword evidence="8" id="KW-1185">Reference proteome</keyword>
<dbReference type="GO" id="GO:0033314">
    <property type="term" value="P:mitotic DNA replication checkpoint signaling"/>
    <property type="evidence" value="ECO:0007669"/>
    <property type="project" value="TreeGrafter"/>
</dbReference>
<evidence type="ECO:0000256" key="1">
    <source>
        <dbReference type="ARBA" id="ARBA00004123"/>
    </source>
</evidence>
<evidence type="ECO:0000256" key="5">
    <source>
        <dbReference type="ARBA" id="ARBA00023242"/>
    </source>
</evidence>
<keyword evidence="3" id="KW-0863">Zinc-finger</keyword>
<dbReference type="GO" id="GO:0033260">
    <property type="term" value="P:nuclear DNA replication"/>
    <property type="evidence" value="ECO:0007669"/>
    <property type="project" value="TreeGrafter"/>
</dbReference>
<dbReference type="GO" id="GO:0044773">
    <property type="term" value="P:mitotic DNA damage checkpoint signaling"/>
    <property type="evidence" value="ECO:0007669"/>
    <property type="project" value="TreeGrafter"/>
</dbReference>
<comment type="subcellular location">
    <subcellularLocation>
        <location evidence="1">Nucleus</location>
    </subcellularLocation>
</comment>
<dbReference type="AlphaFoldDB" id="A0AAN9JMN7"/>
<protein>
    <submittedName>
        <fullName evidence="7">Uncharacterized protein</fullName>
    </submittedName>
</protein>
<evidence type="ECO:0000256" key="4">
    <source>
        <dbReference type="ARBA" id="ARBA00022833"/>
    </source>
</evidence>
<evidence type="ECO:0000313" key="7">
    <source>
        <dbReference type="EMBL" id="KAK7300667.1"/>
    </source>
</evidence>
<evidence type="ECO:0000256" key="6">
    <source>
        <dbReference type="SAM" id="MobiDB-lite"/>
    </source>
</evidence>
<reference evidence="7 8" key="1">
    <citation type="submission" date="2024-01" db="EMBL/GenBank/DDBJ databases">
        <title>The genomes of 5 underutilized Papilionoideae crops provide insights into root nodulation and disease resistance.</title>
        <authorList>
            <person name="Yuan L."/>
        </authorList>
    </citation>
    <scope>NUCLEOTIDE SEQUENCE [LARGE SCALE GENOMIC DNA]</scope>
    <source>
        <strain evidence="7">LY-2023</strain>
        <tissue evidence="7">Leaf</tissue>
    </source>
</reference>
<keyword evidence="5" id="KW-0539">Nucleus</keyword>
<evidence type="ECO:0000256" key="2">
    <source>
        <dbReference type="ARBA" id="ARBA00022723"/>
    </source>
</evidence>
<dbReference type="InterPro" id="IPR040050">
    <property type="entry name" value="ZNF830-like"/>
</dbReference>
<feature type="region of interest" description="Disordered" evidence="6">
    <location>
        <begin position="70"/>
        <end position="93"/>
    </location>
</feature>
<proteinExistence type="predicted"/>
<accession>A0AAN9JMN7</accession>
<organism evidence="7 8">
    <name type="scientific">Clitoria ternatea</name>
    <name type="common">Butterfly pea</name>
    <dbReference type="NCBI Taxonomy" id="43366"/>
    <lineage>
        <taxon>Eukaryota</taxon>
        <taxon>Viridiplantae</taxon>
        <taxon>Streptophyta</taxon>
        <taxon>Embryophyta</taxon>
        <taxon>Tracheophyta</taxon>
        <taxon>Spermatophyta</taxon>
        <taxon>Magnoliopsida</taxon>
        <taxon>eudicotyledons</taxon>
        <taxon>Gunneridae</taxon>
        <taxon>Pentapetalae</taxon>
        <taxon>rosids</taxon>
        <taxon>fabids</taxon>
        <taxon>Fabales</taxon>
        <taxon>Fabaceae</taxon>
        <taxon>Papilionoideae</taxon>
        <taxon>50 kb inversion clade</taxon>
        <taxon>NPAAA clade</taxon>
        <taxon>indigoferoid/millettioid clade</taxon>
        <taxon>Phaseoleae</taxon>
        <taxon>Clitoria</taxon>
    </lineage>
</organism>
<dbReference type="PANTHER" id="PTHR13278">
    <property type="entry name" value="ZINC FINGER PROTEIN 830"/>
    <property type="match status" value="1"/>
</dbReference>
<dbReference type="PANTHER" id="PTHR13278:SF0">
    <property type="entry name" value="ZINC FINGER PROTEIN 830"/>
    <property type="match status" value="1"/>
</dbReference>
<name>A0AAN9JMN7_CLITE</name>